<keyword evidence="3" id="KW-0479">Metal-binding</keyword>
<dbReference type="Pfam" id="PF00067">
    <property type="entry name" value="p450"/>
    <property type="match status" value="1"/>
</dbReference>
<organism evidence="7 8">
    <name type="scientific">Streptomyces lunalinharesii</name>
    <dbReference type="NCBI Taxonomy" id="333384"/>
    <lineage>
        <taxon>Bacteria</taxon>
        <taxon>Bacillati</taxon>
        <taxon>Actinomycetota</taxon>
        <taxon>Actinomycetes</taxon>
        <taxon>Kitasatosporales</taxon>
        <taxon>Streptomycetaceae</taxon>
        <taxon>Streptomyces</taxon>
    </lineage>
</organism>
<dbReference type="Proteomes" id="UP001500994">
    <property type="component" value="Unassembled WGS sequence"/>
</dbReference>
<evidence type="ECO:0000256" key="3">
    <source>
        <dbReference type="ARBA" id="ARBA00022723"/>
    </source>
</evidence>
<evidence type="ECO:0008006" key="9">
    <source>
        <dbReference type="Google" id="ProtNLM"/>
    </source>
</evidence>
<dbReference type="InterPro" id="IPR050196">
    <property type="entry name" value="Cytochrome_P450_Monoox"/>
</dbReference>
<dbReference type="SUPFAM" id="SSF48264">
    <property type="entry name" value="Cytochrome P450"/>
    <property type="match status" value="1"/>
</dbReference>
<dbReference type="Gene3D" id="1.10.630.10">
    <property type="entry name" value="Cytochrome P450"/>
    <property type="match status" value="1"/>
</dbReference>
<evidence type="ECO:0000313" key="7">
    <source>
        <dbReference type="EMBL" id="GAA2684729.1"/>
    </source>
</evidence>
<comment type="similarity">
    <text evidence="1">Belongs to the cytochrome P450 family.</text>
</comment>
<keyword evidence="6" id="KW-0503">Monooxygenase</keyword>
<dbReference type="InterPro" id="IPR036396">
    <property type="entry name" value="Cyt_P450_sf"/>
</dbReference>
<dbReference type="InterPro" id="IPR002401">
    <property type="entry name" value="Cyt_P450_E_grp-I"/>
</dbReference>
<dbReference type="EMBL" id="BAAARK010000034">
    <property type="protein sequence ID" value="GAA2684729.1"/>
    <property type="molecule type" value="Genomic_DNA"/>
</dbReference>
<evidence type="ECO:0000256" key="6">
    <source>
        <dbReference type="ARBA" id="ARBA00023033"/>
    </source>
</evidence>
<dbReference type="PRINTS" id="PR00463">
    <property type="entry name" value="EP450I"/>
</dbReference>
<keyword evidence="8" id="KW-1185">Reference proteome</keyword>
<proteinExistence type="inferred from homology"/>
<dbReference type="InterPro" id="IPR001128">
    <property type="entry name" value="Cyt_P450"/>
</dbReference>
<name>A0ABP6FA99_9ACTN</name>
<gene>
    <name evidence="7" type="ORF">GCM10009864_67440</name>
</gene>
<dbReference type="PANTHER" id="PTHR24291:SF50">
    <property type="entry name" value="BIFUNCTIONAL ALBAFLAVENONE MONOOXYGENASE_TERPENE SYNTHASE"/>
    <property type="match status" value="1"/>
</dbReference>
<keyword evidence="5" id="KW-0408">Iron</keyword>
<evidence type="ECO:0000313" key="8">
    <source>
        <dbReference type="Proteomes" id="UP001500994"/>
    </source>
</evidence>
<comment type="caution">
    <text evidence="7">The sequence shown here is derived from an EMBL/GenBank/DDBJ whole genome shotgun (WGS) entry which is preliminary data.</text>
</comment>
<evidence type="ECO:0000256" key="1">
    <source>
        <dbReference type="ARBA" id="ARBA00010617"/>
    </source>
</evidence>
<sequence length="418" mass="46482">MFPLGRTRPPSLAPCASLGRPTPHAAAWWHAPGTLVVATPELARRVLAESPQDFCVPEVFSSGTTATVINDPRSVRTERNSAAKNAMSGPWVDQRTPQLVEFIDRYLDEHPIPRRWAVLPTLYDLTSALATFLCLGLACPMWQEIAASLRQATPGAVATDRAGLRQGRRLREFDVQAQRVTDALHQLLQRRRTQPNSTKGSVLDLLAHGGEPDGQPSGWSDEARVETLWFMLYTAQTAPAMATSWLLYLLAHHPEVQQGLRHEAHQPASQTAASHLIRTREAGSESLRLYPPTWLLGRTVRQDTKIDGHLVQPGDQVRVAVQLIQRDERFFPDPHRFHPARWEPGGPAGQAPRGAYLPFGLGTHFCRGTAWVHALTGLTVAALLRRYEFTTPRRPQVRPRLAGHLEPTHLTLLCSRTS</sequence>
<evidence type="ECO:0000256" key="2">
    <source>
        <dbReference type="ARBA" id="ARBA00022617"/>
    </source>
</evidence>
<dbReference type="PANTHER" id="PTHR24291">
    <property type="entry name" value="CYTOCHROME P450 FAMILY 4"/>
    <property type="match status" value="1"/>
</dbReference>
<reference evidence="8" key="1">
    <citation type="journal article" date="2019" name="Int. J. Syst. Evol. Microbiol.">
        <title>The Global Catalogue of Microorganisms (GCM) 10K type strain sequencing project: providing services to taxonomists for standard genome sequencing and annotation.</title>
        <authorList>
            <consortium name="The Broad Institute Genomics Platform"/>
            <consortium name="The Broad Institute Genome Sequencing Center for Infectious Disease"/>
            <person name="Wu L."/>
            <person name="Ma J."/>
        </authorList>
    </citation>
    <scope>NUCLEOTIDE SEQUENCE [LARGE SCALE GENOMIC DNA]</scope>
    <source>
        <strain evidence="8">JCM 16374</strain>
    </source>
</reference>
<evidence type="ECO:0000256" key="5">
    <source>
        <dbReference type="ARBA" id="ARBA00023004"/>
    </source>
</evidence>
<evidence type="ECO:0000256" key="4">
    <source>
        <dbReference type="ARBA" id="ARBA00023002"/>
    </source>
</evidence>
<keyword evidence="2" id="KW-0349">Heme</keyword>
<accession>A0ABP6FA99</accession>
<protein>
    <recommendedName>
        <fullName evidence="9">Cytochrome P450</fullName>
    </recommendedName>
</protein>
<dbReference type="CDD" id="cd00302">
    <property type="entry name" value="cytochrome_P450"/>
    <property type="match status" value="1"/>
</dbReference>
<keyword evidence="4" id="KW-0560">Oxidoreductase</keyword>